<evidence type="ECO:0000313" key="7">
    <source>
        <dbReference type="Proteomes" id="UP000005952"/>
    </source>
</evidence>
<reference evidence="6 7" key="1">
    <citation type="journal article" date="2013" name="Genome Announc.">
        <title>Genome sequences for three denitrifying bacterial strains isolated from a uranium- and nitrate-contaminated subsurface environment.</title>
        <authorList>
            <person name="Venkatramanan R."/>
            <person name="Prakash O."/>
            <person name="Woyke T."/>
            <person name="Chain P."/>
            <person name="Goodwin L.A."/>
            <person name="Watson D."/>
            <person name="Brooks S."/>
            <person name="Kostka J.E."/>
            <person name="Green S.J."/>
        </authorList>
    </citation>
    <scope>NUCLEOTIDE SEQUENCE [LARGE SCALE GENOMIC DNA]</scope>
    <source>
        <strain evidence="6 7">1NES1</strain>
    </source>
</reference>
<feature type="transmembrane region" description="Helical" evidence="5">
    <location>
        <begin position="213"/>
        <end position="237"/>
    </location>
</feature>
<keyword evidence="7" id="KW-1185">Reference proteome</keyword>
<keyword evidence="4 5" id="KW-0472">Membrane</keyword>
<feature type="transmembrane region" description="Helical" evidence="5">
    <location>
        <begin position="12"/>
        <end position="35"/>
    </location>
</feature>
<keyword evidence="5" id="KW-1003">Cell membrane</keyword>
<feature type="transmembrane region" description="Helical" evidence="5">
    <location>
        <begin position="42"/>
        <end position="63"/>
    </location>
</feature>
<dbReference type="HOGENOM" id="CLU_045498_0_0_5"/>
<dbReference type="InterPro" id="IPR051598">
    <property type="entry name" value="TSUP/Inactive_protease-like"/>
</dbReference>
<dbReference type="eggNOG" id="COG0730">
    <property type="taxonomic scope" value="Bacteria"/>
</dbReference>
<dbReference type="Proteomes" id="UP000005952">
    <property type="component" value="Chromosome"/>
</dbReference>
<dbReference type="PANTHER" id="PTHR43701:SF12">
    <property type="entry name" value="MEMBRANE TRANSPORTER PROTEIN YTNM-RELATED"/>
    <property type="match status" value="1"/>
</dbReference>
<organism evidence="6 7">
    <name type="scientific">Hyphomicrobium denitrificans 1NES1</name>
    <dbReference type="NCBI Taxonomy" id="670307"/>
    <lineage>
        <taxon>Bacteria</taxon>
        <taxon>Pseudomonadati</taxon>
        <taxon>Pseudomonadota</taxon>
        <taxon>Alphaproteobacteria</taxon>
        <taxon>Hyphomicrobiales</taxon>
        <taxon>Hyphomicrobiaceae</taxon>
        <taxon>Hyphomicrobium</taxon>
    </lineage>
</organism>
<proteinExistence type="inferred from homology"/>
<dbReference type="EMBL" id="CP005587">
    <property type="protein sequence ID" value="AGK56607.1"/>
    <property type="molecule type" value="Genomic_DNA"/>
</dbReference>
<evidence type="ECO:0000256" key="5">
    <source>
        <dbReference type="RuleBase" id="RU363041"/>
    </source>
</evidence>
<dbReference type="KEGG" id="hdt:HYPDE_24608"/>
<dbReference type="InterPro" id="IPR002781">
    <property type="entry name" value="TM_pro_TauE-like"/>
</dbReference>
<name>N0B336_9HYPH</name>
<sequence>MTLYLPIAEMSVSVAVYLALGTAVGFISGLFGVGGGFLMTPLLTFLGISPAVAVATCNVHVVASSVSGAVVHYRRNNVDVKMALVMLVAGLVGTAIGVDVVRLLRNAGLFELTVSLTYVTFLGVVGTLTLIEGINAWRQVQSSGMSSRRKSGQHNWVDRLPFKVRFQRSKLYISVVPPMVIGMFIGFMSAIMGIGGGFIYIPAMIYILRMPTSVVVGTSLFQIVFVAAFATVLHAWQNQTVDIVLAAILLAGGVVGAQFGTVAGEKLRSDQMRVLLGVLVLIVAARMGYDLVVTPNDLFSLGSLKGS</sequence>
<dbReference type="AlphaFoldDB" id="N0B336"/>
<dbReference type="Pfam" id="PF01925">
    <property type="entry name" value="TauE"/>
    <property type="match status" value="1"/>
</dbReference>
<comment type="similarity">
    <text evidence="5">Belongs to the 4-toluene sulfonate uptake permease (TSUP) (TC 2.A.102) family.</text>
</comment>
<feature type="transmembrane region" description="Helical" evidence="5">
    <location>
        <begin position="243"/>
        <end position="262"/>
    </location>
</feature>
<keyword evidence="3 5" id="KW-1133">Transmembrane helix</keyword>
<evidence type="ECO:0000313" key="6">
    <source>
        <dbReference type="EMBL" id="AGK56607.1"/>
    </source>
</evidence>
<evidence type="ECO:0000256" key="4">
    <source>
        <dbReference type="ARBA" id="ARBA00023136"/>
    </source>
</evidence>
<feature type="transmembrane region" description="Helical" evidence="5">
    <location>
        <begin position="116"/>
        <end position="137"/>
    </location>
</feature>
<dbReference type="OrthoDB" id="9779078at2"/>
<feature type="transmembrane region" description="Helical" evidence="5">
    <location>
        <begin position="274"/>
        <end position="292"/>
    </location>
</feature>
<dbReference type="STRING" id="670307.HYPDE_24608"/>
<dbReference type="GO" id="GO:0005886">
    <property type="term" value="C:plasma membrane"/>
    <property type="evidence" value="ECO:0007669"/>
    <property type="project" value="UniProtKB-SubCell"/>
</dbReference>
<evidence type="ECO:0000256" key="3">
    <source>
        <dbReference type="ARBA" id="ARBA00022989"/>
    </source>
</evidence>
<dbReference type="PANTHER" id="PTHR43701">
    <property type="entry name" value="MEMBRANE TRANSPORTER PROTEIN MJ0441-RELATED"/>
    <property type="match status" value="1"/>
</dbReference>
<keyword evidence="2 5" id="KW-0812">Transmembrane</keyword>
<feature type="transmembrane region" description="Helical" evidence="5">
    <location>
        <begin position="179"/>
        <end position="201"/>
    </location>
</feature>
<comment type="subcellular location">
    <subcellularLocation>
        <location evidence="5">Cell membrane</location>
        <topology evidence="5">Multi-pass membrane protein</topology>
    </subcellularLocation>
    <subcellularLocation>
        <location evidence="1">Membrane</location>
        <topology evidence="1">Multi-pass membrane protein</topology>
    </subcellularLocation>
</comment>
<protein>
    <recommendedName>
        <fullName evidence="5">Probable membrane transporter protein</fullName>
    </recommendedName>
</protein>
<feature type="transmembrane region" description="Helical" evidence="5">
    <location>
        <begin position="83"/>
        <end position="104"/>
    </location>
</feature>
<dbReference type="RefSeq" id="WP_015596644.1">
    <property type="nucleotide sequence ID" value="NC_021172.1"/>
</dbReference>
<evidence type="ECO:0000256" key="2">
    <source>
        <dbReference type="ARBA" id="ARBA00022692"/>
    </source>
</evidence>
<evidence type="ECO:0000256" key="1">
    <source>
        <dbReference type="ARBA" id="ARBA00004141"/>
    </source>
</evidence>
<gene>
    <name evidence="6" type="ORF">HYPDE_24608</name>
</gene>
<accession>N0B336</accession>